<dbReference type="SUPFAM" id="SSF53474">
    <property type="entry name" value="alpha/beta-Hydrolases"/>
    <property type="match status" value="1"/>
</dbReference>
<evidence type="ECO:0000313" key="3">
    <source>
        <dbReference type="Proteomes" id="UP001361570"/>
    </source>
</evidence>
<dbReference type="RefSeq" id="WP_336405311.1">
    <property type="nucleotide sequence ID" value="NZ_JBAPLU010000017.1"/>
</dbReference>
<accession>A0ABU8DWH0</accession>
<dbReference type="InterPro" id="IPR050266">
    <property type="entry name" value="AB_hydrolase_sf"/>
</dbReference>
<dbReference type="PANTHER" id="PTHR43798:SF33">
    <property type="entry name" value="HYDROLASE, PUTATIVE (AFU_ORTHOLOGUE AFUA_2G14860)-RELATED"/>
    <property type="match status" value="1"/>
</dbReference>
<name>A0ABU8DWH0_9ACTN</name>
<feature type="domain" description="AB hydrolase-1" evidence="1">
    <location>
        <begin position="12"/>
        <end position="249"/>
    </location>
</feature>
<evidence type="ECO:0000259" key="1">
    <source>
        <dbReference type="Pfam" id="PF00561"/>
    </source>
</evidence>
<dbReference type="InterPro" id="IPR029058">
    <property type="entry name" value="AB_hydrolase_fold"/>
</dbReference>
<organism evidence="2 3">
    <name type="scientific">Klenkia sesuvii</name>
    <dbReference type="NCBI Taxonomy" id="3103137"/>
    <lineage>
        <taxon>Bacteria</taxon>
        <taxon>Bacillati</taxon>
        <taxon>Actinomycetota</taxon>
        <taxon>Actinomycetes</taxon>
        <taxon>Geodermatophilales</taxon>
        <taxon>Geodermatophilaceae</taxon>
        <taxon>Klenkia</taxon>
    </lineage>
</organism>
<dbReference type="GO" id="GO:0016787">
    <property type="term" value="F:hydrolase activity"/>
    <property type="evidence" value="ECO:0007669"/>
    <property type="project" value="UniProtKB-KW"/>
</dbReference>
<keyword evidence="2" id="KW-0378">Hydrolase</keyword>
<dbReference type="Gene3D" id="3.40.50.1820">
    <property type="entry name" value="alpha/beta hydrolase"/>
    <property type="match status" value="1"/>
</dbReference>
<sequence>MHTWGEAGPAALLVHGSILAGRATWSGLRPVAVRRTLLVADRRGYYPTSPADREDTEVDVVDLLGVLAAAGEPVHLVGHSRGTLPALVLARRYPEAIASLVLLEPPPCASAPAPAVDRWWTSAAEVLGHRVVASSAGPGAPSSSDLEDDVAANAHDADEGHFLRRFFALVGAQAAVPDPVPRQMREAAALLRRSGLPTLHPDLLDRPLGVPTLVVSGGHSEAFELGCGHLAEALGARHVVLGGAGHLVQQHPYCAGVLDAFWTAVDDGGPTTNKRHRGGTSDPAAPPSA</sequence>
<evidence type="ECO:0000313" key="2">
    <source>
        <dbReference type="EMBL" id="MEI4273161.1"/>
    </source>
</evidence>
<dbReference type="PANTHER" id="PTHR43798">
    <property type="entry name" value="MONOACYLGLYCEROL LIPASE"/>
    <property type="match status" value="1"/>
</dbReference>
<protein>
    <submittedName>
        <fullName evidence="2">Alpha/beta fold hydrolase</fullName>
    </submittedName>
</protein>
<proteinExistence type="predicted"/>
<comment type="caution">
    <text evidence="2">The sequence shown here is derived from an EMBL/GenBank/DDBJ whole genome shotgun (WGS) entry which is preliminary data.</text>
</comment>
<dbReference type="EMBL" id="JBAPLU010000017">
    <property type="protein sequence ID" value="MEI4273161.1"/>
    <property type="molecule type" value="Genomic_DNA"/>
</dbReference>
<gene>
    <name evidence="2" type="ORF">TEK04_15650</name>
</gene>
<keyword evidence="3" id="KW-1185">Reference proteome</keyword>
<dbReference type="Pfam" id="PF00561">
    <property type="entry name" value="Abhydrolase_1"/>
    <property type="match status" value="1"/>
</dbReference>
<reference evidence="2 3" key="1">
    <citation type="submission" date="2024-03" db="EMBL/GenBank/DDBJ databases">
        <title>Draft genome sequence of Klenkia sp. LSe6-5.</title>
        <authorList>
            <person name="Duangmal K."/>
            <person name="Chantavorakit T."/>
        </authorList>
    </citation>
    <scope>NUCLEOTIDE SEQUENCE [LARGE SCALE GENOMIC DNA]</scope>
    <source>
        <strain evidence="2 3">LSe6-5</strain>
    </source>
</reference>
<dbReference type="InterPro" id="IPR000073">
    <property type="entry name" value="AB_hydrolase_1"/>
</dbReference>
<dbReference type="Proteomes" id="UP001361570">
    <property type="component" value="Unassembled WGS sequence"/>
</dbReference>